<dbReference type="Proteomes" id="UP000001861">
    <property type="component" value="Unassembled WGS sequence"/>
</dbReference>
<dbReference type="InterPro" id="IPR039327">
    <property type="entry name" value="CON7-like"/>
</dbReference>
<name>A8N922_COPC7</name>
<keyword evidence="1" id="KW-0862">Zinc</keyword>
<dbReference type="PROSITE" id="PS50157">
    <property type="entry name" value="ZINC_FINGER_C2H2_2"/>
    <property type="match status" value="1"/>
</dbReference>
<keyword evidence="5" id="KW-1185">Reference proteome</keyword>
<sequence length="333" mass="36950">MPTSKLSVNDGAHTYHTSMNSSHHQSAMPFAYNVSDVGNTRPSSSMYYPSSSLQRGSSTGSLRDLRQQHYDRPSSHQDWKPDPELHRDSSTSYFGSASEDAVSPLQTSFGGGIVNSGSGLPYSPISENFYGPSPPGTGTSSSSAPLTTDPAFPHSFPKLSMPQRSVSGPMPSEVDRKNYSFIALPGNAVKKRPRRRYDEIERLYQCSWPDCTKAYGTLNHLNAHVTMQKHGPKRSPSEFKELRKKWRAAKKEAESQMAMSLRRSSFSSHHEDFDYGSRFAFSHSSQRSHSFHQSGVEFPSSLGATQSMGHSMHPISYSSHHRDDQAGMDHDPL</sequence>
<dbReference type="eggNOG" id="ENOG502S48N">
    <property type="taxonomic scope" value="Eukaryota"/>
</dbReference>
<feature type="region of interest" description="Disordered" evidence="2">
    <location>
        <begin position="125"/>
        <end position="172"/>
    </location>
</feature>
<dbReference type="InParanoid" id="A8N922"/>
<dbReference type="KEGG" id="cci:CC1G_00897"/>
<feature type="compositionally biased region" description="Basic and acidic residues" evidence="2">
    <location>
        <begin position="63"/>
        <end position="89"/>
    </location>
</feature>
<reference evidence="4 5" key="1">
    <citation type="journal article" date="2010" name="Proc. Natl. Acad. Sci. U.S.A.">
        <title>Insights into evolution of multicellular fungi from the assembled chromosomes of the mushroom Coprinopsis cinerea (Coprinus cinereus).</title>
        <authorList>
            <person name="Stajich J.E."/>
            <person name="Wilke S.K."/>
            <person name="Ahren D."/>
            <person name="Au C.H."/>
            <person name="Birren B.W."/>
            <person name="Borodovsky M."/>
            <person name="Burns C."/>
            <person name="Canback B."/>
            <person name="Casselton L.A."/>
            <person name="Cheng C.K."/>
            <person name="Deng J."/>
            <person name="Dietrich F.S."/>
            <person name="Fargo D.C."/>
            <person name="Farman M.L."/>
            <person name="Gathman A.C."/>
            <person name="Goldberg J."/>
            <person name="Guigo R."/>
            <person name="Hoegger P.J."/>
            <person name="Hooker J.B."/>
            <person name="Huggins A."/>
            <person name="James T.Y."/>
            <person name="Kamada T."/>
            <person name="Kilaru S."/>
            <person name="Kodira C."/>
            <person name="Kues U."/>
            <person name="Kupfer D."/>
            <person name="Kwan H.S."/>
            <person name="Lomsadze A."/>
            <person name="Li W."/>
            <person name="Lilly W.W."/>
            <person name="Ma L.J."/>
            <person name="Mackey A.J."/>
            <person name="Manning G."/>
            <person name="Martin F."/>
            <person name="Muraguchi H."/>
            <person name="Natvig D.O."/>
            <person name="Palmerini H."/>
            <person name="Ramesh M.A."/>
            <person name="Rehmeyer C.J."/>
            <person name="Roe B.A."/>
            <person name="Shenoy N."/>
            <person name="Stanke M."/>
            <person name="Ter-Hovhannisyan V."/>
            <person name="Tunlid A."/>
            <person name="Velagapudi R."/>
            <person name="Vision T.J."/>
            <person name="Zeng Q."/>
            <person name="Zolan M.E."/>
            <person name="Pukkila P.J."/>
        </authorList>
    </citation>
    <scope>NUCLEOTIDE SEQUENCE [LARGE SCALE GENOMIC DNA]</scope>
    <source>
        <strain evidence="5">Okayama-7 / 130 / ATCC MYA-4618 / FGSC 9003</strain>
    </source>
</reference>
<feature type="region of interest" description="Disordered" evidence="2">
    <location>
        <begin position="291"/>
        <end position="333"/>
    </location>
</feature>
<dbReference type="GO" id="GO:0008270">
    <property type="term" value="F:zinc ion binding"/>
    <property type="evidence" value="ECO:0007669"/>
    <property type="project" value="UniProtKB-KW"/>
</dbReference>
<evidence type="ECO:0000259" key="3">
    <source>
        <dbReference type="PROSITE" id="PS50157"/>
    </source>
</evidence>
<proteinExistence type="predicted"/>
<feature type="compositionally biased region" description="Low complexity" evidence="2">
    <location>
        <begin position="43"/>
        <end position="62"/>
    </location>
</feature>
<dbReference type="RefSeq" id="XP_001831350.2">
    <property type="nucleotide sequence ID" value="XM_001831298.2"/>
</dbReference>
<dbReference type="PANTHER" id="PTHR36167">
    <property type="entry name" value="C2H2 FINGER DOMAIN TRANSCRIPTION FACTOR (EUROFUNG)-RELATED"/>
    <property type="match status" value="1"/>
</dbReference>
<dbReference type="HOGENOM" id="CLU_834233_0_0_1"/>
<dbReference type="InterPro" id="IPR013087">
    <property type="entry name" value="Znf_C2H2_type"/>
</dbReference>
<organism evidence="4 5">
    <name type="scientific">Coprinopsis cinerea (strain Okayama-7 / 130 / ATCC MYA-4618 / FGSC 9003)</name>
    <name type="common">Inky cap fungus</name>
    <name type="synonym">Hormographiella aspergillata</name>
    <dbReference type="NCBI Taxonomy" id="240176"/>
    <lineage>
        <taxon>Eukaryota</taxon>
        <taxon>Fungi</taxon>
        <taxon>Dikarya</taxon>
        <taxon>Basidiomycota</taxon>
        <taxon>Agaricomycotina</taxon>
        <taxon>Agaricomycetes</taxon>
        <taxon>Agaricomycetidae</taxon>
        <taxon>Agaricales</taxon>
        <taxon>Agaricineae</taxon>
        <taxon>Psathyrellaceae</taxon>
        <taxon>Coprinopsis</taxon>
    </lineage>
</organism>
<keyword evidence="1" id="KW-0863">Zinc-finger</keyword>
<dbReference type="GO" id="GO:0006355">
    <property type="term" value="P:regulation of DNA-templated transcription"/>
    <property type="evidence" value="ECO:0007669"/>
    <property type="project" value="InterPro"/>
</dbReference>
<dbReference type="Gene3D" id="3.30.160.60">
    <property type="entry name" value="Classic Zinc Finger"/>
    <property type="match status" value="1"/>
</dbReference>
<evidence type="ECO:0000256" key="1">
    <source>
        <dbReference type="PROSITE-ProRule" id="PRU00042"/>
    </source>
</evidence>
<evidence type="ECO:0000313" key="4">
    <source>
        <dbReference type="EMBL" id="EAU90513.2"/>
    </source>
</evidence>
<feature type="compositionally biased region" description="Low complexity" evidence="2">
    <location>
        <begin position="136"/>
        <end position="148"/>
    </location>
</feature>
<dbReference type="PROSITE" id="PS00028">
    <property type="entry name" value="ZINC_FINGER_C2H2_1"/>
    <property type="match status" value="1"/>
</dbReference>
<feature type="compositionally biased region" description="Basic and acidic residues" evidence="2">
    <location>
        <begin position="320"/>
        <end position="333"/>
    </location>
</feature>
<gene>
    <name evidence="4" type="ORF">CC1G_00897</name>
</gene>
<dbReference type="EMBL" id="AACS02000007">
    <property type="protein sequence ID" value="EAU90513.2"/>
    <property type="molecule type" value="Genomic_DNA"/>
</dbReference>
<dbReference type="OMA" id="GHRYIAQ"/>
<dbReference type="AlphaFoldDB" id="A8N922"/>
<feature type="region of interest" description="Disordered" evidence="2">
    <location>
        <begin position="43"/>
        <end position="99"/>
    </location>
</feature>
<accession>A8N922</accession>
<evidence type="ECO:0000256" key="2">
    <source>
        <dbReference type="SAM" id="MobiDB-lite"/>
    </source>
</evidence>
<dbReference type="VEuPathDB" id="FungiDB:CC1G_00897"/>
<protein>
    <recommendedName>
        <fullName evidence="3">C2H2-type domain-containing protein</fullName>
    </recommendedName>
</protein>
<feature type="domain" description="C2H2-type" evidence="3">
    <location>
        <begin position="204"/>
        <end position="235"/>
    </location>
</feature>
<dbReference type="PANTHER" id="PTHR36167:SF3">
    <property type="entry name" value="C2H2 FINGER DOMAIN TRANSCRIPTION FACTOR (EUROFUNG)-RELATED"/>
    <property type="match status" value="1"/>
</dbReference>
<dbReference type="GeneID" id="6007821"/>
<comment type="caution">
    <text evidence="4">The sequence shown here is derived from an EMBL/GenBank/DDBJ whole genome shotgun (WGS) entry which is preliminary data.</text>
</comment>
<feature type="region of interest" description="Disordered" evidence="2">
    <location>
        <begin position="1"/>
        <end position="22"/>
    </location>
</feature>
<dbReference type="OrthoDB" id="1939603at2759"/>
<evidence type="ECO:0000313" key="5">
    <source>
        <dbReference type="Proteomes" id="UP000001861"/>
    </source>
</evidence>
<keyword evidence="1" id="KW-0479">Metal-binding</keyword>